<protein>
    <recommendedName>
        <fullName evidence="2">Ribosomal silencing factor RsfS</fullName>
    </recommendedName>
</protein>
<keyword evidence="2" id="KW-0963">Cytoplasm</keyword>
<dbReference type="AlphaFoldDB" id="A0A5N0T5V4"/>
<comment type="caution">
    <text evidence="3">The sequence shown here is derived from an EMBL/GenBank/DDBJ whole genome shotgun (WGS) entry which is preliminary data.</text>
</comment>
<evidence type="ECO:0000256" key="2">
    <source>
        <dbReference type="HAMAP-Rule" id="MF_01477"/>
    </source>
</evidence>
<proteinExistence type="inferred from homology"/>
<dbReference type="InterPro" id="IPR043519">
    <property type="entry name" value="NT_sf"/>
</dbReference>
<name>A0A5N0T5V4_9GAMM</name>
<reference evidence="3 4" key="1">
    <citation type="submission" date="2019-09" db="EMBL/GenBank/DDBJ databases">
        <title>Wenzhouxiangella sp. Genome sequencing and assembly.</title>
        <authorList>
            <person name="Zhang R."/>
        </authorList>
    </citation>
    <scope>NUCLEOTIDE SEQUENCE [LARGE SCALE GENOMIC DNA]</scope>
    <source>
        <strain evidence="3 4">W260</strain>
    </source>
</reference>
<accession>A0A5N0T5V4</accession>
<dbReference type="HAMAP" id="MF_01477">
    <property type="entry name" value="Iojap_RsfS"/>
    <property type="match status" value="1"/>
</dbReference>
<evidence type="ECO:0000256" key="1">
    <source>
        <dbReference type="ARBA" id="ARBA00010574"/>
    </source>
</evidence>
<dbReference type="NCBIfam" id="TIGR00090">
    <property type="entry name" value="rsfS_iojap_ybeB"/>
    <property type="match status" value="1"/>
</dbReference>
<evidence type="ECO:0000313" key="3">
    <source>
        <dbReference type="EMBL" id="KAA9130242.1"/>
    </source>
</evidence>
<keyword evidence="2" id="KW-0678">Repressor</keyword>
<dbReference type="RefSeq" id="WP_150864907.1">
    <property type="nucleotide sequence ID" value="NZ_VYXP01000008.1"/>
</dbReference>
<dbReference type="GO" id="GO:0042256">
    <property type="term" value="P:cytosolic ribosome assembly"/>
    <property type="evidence" value="ECO:0007669"/>
    <property type="project" value="UniProtKB-UniRule"/>
</dbReference>
<comment type="subunit">
    <text evidence="2">Interacts with ribosomal protein uL14 (rplN).</text>
</comment>
<dbReference type="GO" id="GO:0005737">
    <property type="term" value="C:cytoplasm"/>
    <property type="evidence" value="ECO:0007669"/>
    <property type="project" value="UniProtKB-SubCell"/>
</dbReference>
<dbReference type="GO" id="GO:0043023">
    <property type="term" value="F:ribosomal large subunit binding"/>
    <property type="evidence" value="ECO:0007669"/>
    <property type="project" value="TreeGrafter"/>
</dbReference>
<dbReference type="GO" id="GO:0090071">
    <property type="term" value="P:negative regulation of ribosome biogenesis"/>
    <property type="evidence" value="ECO:0007669"/>
    <property type="project" value="UniProtKB-UniRule"/>
</dbReference>
<keyword evidence="2" id="KW-0810">Translation regulation</keyword>
<dbReference type="Gene3D" id="3.30.460.10">
    <property type="entry name" value="Beta Polymerase, domain 2"/>
    <property type="match status" value="1"/>
</dbReference>
<comment type="similarity">
    <text evidence="1 2">Belongs to the Iojap/RsfS family.</text>
</comment>
<dbReference type="GO" id="GO:0017148">
    <property type="term" value="P:negative regulation of translation"/>
    <property type="evidence" value="ECO:0007669"/>
    <property type="project" value="UniProtKB-UniRule"/>
</dbReference>
<dbReference type="EMBL" id="VYXP01000008">
    <property type="protein sequence ID" value="KAA9130242.1"/>
    <property type="molecule type" value="Genomic_DNA"/>
</dbReference>
<keyword evidence="4" id="KW-1185">Reference proteome</keyword>
<dbReference type="PANTHER" id="PTHR21043">
    <property type="entry name" value="IOJAP SUPERFAMILY ORTHOLOG"/>
    <property type="match status" value="1"/>
</dbReference>
<comment type="subcellular location">
    <subcellularLocation>
        <location evidence="2">Cytoplasm</location>
    </subcellularLocation>
</comment>
<evidence type="ECO:0000313" key="4">
    <source>
        <dbReference type="Proteomes" id="UP000325372"/>
    </source>
</evidence>
<comment type="function">
    <text evidence="2">Functions as a ribosomal silencing factor. Interacts with ribosomal protein uL14 (rplN), blocking formation of intersubunit bridge B8. Prevents association of the 30S and 50S ribosomal subunits and the formation of functional ribosomes, thus repressing translation.</text>
</comment>
<dbReference type="Proteomes" id="UP000325372">
    <property type="component" value="Unassembled WGS sequence"/>
</dbReference>
<organism evidence="3 4">
    <name type="scientific">Marinihelvus fidelis</name>
    <dbReference type="NCBI Taxonomy" id="2613842"/>
    <lineage>
        <taxon>Bacteria</taxon>
        <taxon>Pseudomonadati</taxon>
        <taxon>Pseudomonadota</taxon>
        <taxon>Gammaproteobacteria</taxon>
        <taxon>Chromatiales</taxon>
        <taxon>Wenzhouxiangellaceae</taxon>
        <taxon>Marinihelvus</taxon>
    </lineage>
</organism>
<dbReference type="SUPFAM" id="SSF81301">
    <property type="entry name" value="Nucleotidyltransferase"/>
    <property type="match status" value="1"/>
</dbReference>
<dbReference type="InterPro" id="IPR004394">
    <property type="entry name" value="Iojap/RsfS/C7orf30"/>
</dbReference>
<sequence length="126" mass="13857">MTQSTSHDALSAADLQRLVIDTLEEFKAQDIKVIDVTGVSPLTDQFVIASGTSTRHVRSMADKLVERAKANGIQPTGVEGQGEAQWVLVDLNDVIVHLMLPQTRAFYNLEKLWEVSAEHRDGARSA</sequence>
<gene>
    <name evidence="2 3" type="primary">rsfS</name>
    <name evidence="3" type="ORF">F3N42_12945</name>
</gene>
<dbReference type="Pfam" id="PF02410">
    <property type="entry name" value="RsfS"/>
    <property type="match status" value="1"/>
</dbReference>
<dbReference type="PANTHER" id="PTHR21043:SF0">
    <property type="entry name" value="MITOCHONDRIAL ASSEMBLY OF RIBOSOMAL LARGE SUBUNIT PROTEIN 1"/>
    <property type="match status" value="1"/>
</dbReference>